<evidence type="ECO:0000313" key="1">
    <source>
        <dbReference type="EMBL" id="ADU30348.1"/>
    </source>
</evidence>
<accession>E6U1I5</accession>
<evidence type="ECO:0000313" key="2">
    <source>
        <dbReference type="Proteomes" id="UP000001401"/>
    </source>
</evidence>
<sequence length="51" mass="5993">MKSKLERELELKINFLNSLIEIEKSGLGSPGIREEIRNQWIDVSVNLKYFN</sequence>
<dbReference type="STRING" id="649639.Bcell_2087"/>
<organism evidence="1 2">
    <name type="scientific">Evansella cellulosilytica (strain ATCC 21833 / DSM 2522 / FERM P-1141 / JCM 9156 / N-4)</name>
    <name type="common">Bacillus cellulosilyticus</name>
    <dbReference type="NCBI Taxonomy" id="649639"/>
    <lineage>
        <taxon>Bacteria</taxon>
        <taxon>Bacillati</taxon>
        <taxon>Bacillota</taxon>
        <taxon>Bacilli</taxon>
        <taxon>Bacillales</taxon>
        <taxon>Bacillaceae</taxon>
        <taxon>Evansella</taxon>
    </lineage>
</organism>
<reference evidence="1" key="1">
    <citation type="submission" date="2010-12" db="EMBL/GenBank/DDBJ databases">
        <title>Complete sequence of Bacillus cellulosilyticus DSM 2522.</title>
        <authorList>
            <consortium name="US DOE Joint Genome Institute"/>
            <person name="Lucas S."/>
            <person name="Copeland A."/>
            <person name="Lapidus A."/>
            <person name="Cheng J.-F."/>
            <person name="Bruce D."/>
            <person name="Goodwin L."/>
            <person name="Pitluck S."/>
            <person name="Chertkov O."/>
            <person name="Detter J.C."/>
            <person name="Han C."/>
            <person name="Tapia R."/>
            <person name="Land M."/>
            <person name="Hauser L."/>
            <person name="Jeffries C."/>
            <person name="Kyrpides N."/>
            <person name="Ivanova N."/>
            <person name="Mikhailova N."/>
            <person name="Brumm P."/>
            <person name="Mead D."/>
            <person name="Woyke T."/>
        </authorList>
    </citation>
    <scope>NUCLEOTIDE SEQUENCE [LARGE SCALE GENOMIC DNA]</scope>
    <source>
        <strain evidence="1">DSM 2522</strain>
    </source>
</reference>
<dbReference type="HOGENOM" id="CLU_3095397_0_0_9"/>
<protein>
    <submittedName>
        <fullName evidence="1">Uncharacterized protein</fullName>
    </submittedName>
</protein>
<dbReference type="AlphaFoldDB" id="E6U1I5"/>
<keyword evidence="2" id="KW-1185">Reference proteome</keyword>
<proteinExistence type="predicted"/>
<dbReference type="KEGG" id="bco:Bcell_2087"/>
<name>E6U1I5_EVAC2</name>
<dbReference type="EMBL" id="CP002394">
    <property type="protein sequence ID" value="ADU30348.1"/>
    <property type="molecule type" value="Genomic_DNA"/>
</dbReference>
<dbReference type="RefSeq" id="WP_013488684.1">
    <property type="nucleotide sequence ID" value="NC_014829.1"/>
</dbReference>
<gene>
    <name evidence="1" type="ordered locus">Bcell_2087</name>
</gene>
<dbReference type="Proteomes" id="UP000001401">
    <property type="component" value="Chromosome"/>
</dbReference>